<accession>A0A939PSV8</accession>
<comment type="caution">
    <text evidence="1">The sequence shown here is derived from an EMBL/GenBank/DDBJ whole genome shotgun (WGS) entry which is preliminary data.</text>
</comment>
<keyword evidence="2" id="KW-1185">Reference proteome</keyword>
<organism evidence="1 2">
    <name type="scientific">Actinomadura barringtoniae</name>
    <dbReference type="NCBI Taxonomy" id="1427535"/>
    <lineage>
        <taxon>Bacteria</taxon>
        <taxon>Bacillati</taxon>
        <taxon>Actinomycetota</taxon>
        <taxon>Actinomycetes</taxon>
        <taxon>Streptosporangiales</taxon>
        <taxon>Thermomonosporaceae</taxon>
        <taxon>Actinomadura</taxon>
    </lineage>
</organism>
<protein>
    <submittedName>
        <fullName evidence="1">Uncharacterized protein</fullName>
    </submittedName>
</protein>
<evidence type="ECO:0000313" key="2">
    <source>
        <dbReference type="Proteomes" id="UP000669179"/>
    </source>
</evidence>
<dbReference type="AlphaFoldDB" id="A0A939PSV8"/>
<dbReference type="EMBL" id="JAGEOJ010000039">
    <property type="protein sequence ID" value="MBO2455639.1"/>
    <property type="molecule type" value="Genomic_DNA"/>
</dbReference>
<evidence type="ECO:0000313" key="1">
    <source>
        <dbReference type="EMBL" id="MBO2455639.1"/>
    </source>
</evidence>
<gene>
    <name evidence="1" type="ORF">J4573_51790</name>
</gene>
<name>A0A939PSV8_9ACTN</name>
<dbReference type="Proteomes" id="UP000669179">
    <property type="component" value="Unassembled WGS sequence"/>
</dbReference>
<proteinExistence type="predicted"/>
<sequence length="100" mass="10285">MLGGMELHDRRVLSFGAAVPEGVVDAGTSPGAGEVEALVAAGKPVMVTETTTAAVAVYAWLGASVFRVPDALVGEVRQVVEMVLAIRGLREPAVSRRGLA</sequence>
<reference evidence="1" key="1">
    <citation type="submission" date="2021-03" db="EMBL/GenBank/DDBJ databases">
        <authorList>
            <person name="Kanchanasin P."/>
            <person name="Saeng-In P."/>
            <person name="Phongsopitanun W."/>
            <person name="Yuki M."/>
            <person name="Kudo T."/>
            <person name="Ohkuma M."/>
            <person name="Tanasupawat S."/>
        </authorList>
    </citation>
    <scope>NUCLEOTIDE SEQUENCE</scope>
    <source>
        <strain evidence="1">GKU 128</strain>
    </source>
</reference>